<protein>
    <submittedName>
        <fullName evidence="2">Uncharacterized protein</fullName>
    </submittedName>
</protein>
<comment type="caution">
    <text evidence="2">The sequence shown here is derived from an EMBL/GenBank/DDBJ whole genome shotgun (WGS) entry which is preliminary data.</text>
</comment>
<reference evidence="2" key="2">
    <citation type="submission" date="2021-01" db="EMBL/GenBank/DDBJ databases">
        <authorList>
            <person name="Schikora-Tamarit M.A."/>
        </authorList>
    </citation>
    <scope>NUCLEOTIDE SEQUENCE</scope>
    <source>
        <strain evidence="2">CBS2887</strain>
    </source>
</reference>
<evidence type="ECO:0000313" key="2">
    <source>
        <dbReference type="EMBL" id="KAH3686401.1"/>
    </source>
</evidence>
<evidence type="ECO:0000313" key="3">
    <source>
        <dbReference type="Proteomes" id="UP000774326"/>
    </source>
</evidence>
<sequence>MFRSQKQSSSIKKSFLMKSKKLDCIFDGDKDIEIFRQPSPTLYHFHCQPILVDSSIYWFRIFKENVFPKIIREDLDVTFDTMMFKVILHKKKSLFGSAWNVPVRKETVFNVYLIKEAMSLDELHDRVQDLIIELRNQDDENKRPDRFPNEISQHYDFPSQEQVHSYINSPAFVCRKKIVRFFPYMMEKQTPLLTRVQWISILTCFNNLLIDHRSNDGAIALDGYFQKMSFFRVPNDRTYYDSNFSDRFILISKEHKKYFQQSFVDYMYRSHKKSCEEFVFEYPIDIKIHHPGAIMHDPDDEIIDKIFNWKAFKSRLAVKPKTERKIAEKLERSTPNKSPVNISTPVEPPKKPQPAVCHHKLHDRDSSIKQLKMN</sequence>
<dbReference type="Proteomes" id="UP000774326">
    <property type="component" value="Unassembled WGS sequence"/>
</dbReference>
<keyword evidence="3" id="KW-1185">Reference proteome</keyword>
<name>A0A9P8TPH3_WICPI</name>
<dbReference type="AlphaFoldDB" id="A0A9P8TPH3"/>
<proteinExistence type="predicted"/>
<reference evidence="2" key="1">
    <citation type="journal article" date="2021" name="Open Biol.">
        <title>Shared evolutionary footprints suggest mitochondrial oxidative damage underlies multiple complex I losses in fungi.</title>
        <authorList>
            <person name="Schikora-Tamarit M.A."/>
            <person name="Marcet-Houben M."/>
            <person name="Nosek J."/>
            <person name="Gabaldon T."/>
        </authorList>
    </citation>
    <scope>NUCLEOTIDE SEQUENCE</scope>
    <source>
        <strain evidence="2">CBS2887</strain>
    </source>
</reference>
<feature type="region of interest" description="Disordered" evidence="1">
    <location>
        <begin position="327"/>
        <end position="374"/>
    </location>
</feature>
<organism evidence="2 3">
    <name type="scientific">Wickerhamomyces pijperi</name>
    <name type="common">Yeast</name>
    <name type="synonym">Pichia pijperi</name>
    <dbReference type="NCBI Taxonomy" id="599730"/>
    <lineage>
        <taxon>Eukaryota</taxon>
        <taxon>Fungi</taxon>
        <taxon>Dikarya</taxon>
        <taxon>Ascomycota</taxon>
        <taxon>Saccharomycotina</taxon>
        <taxon>Saccharomycetes</taxon>
        <taxon>Phaffomycetales</taxon>
        <taxon>Wickerhamomycetaceae</taxon>
        <taxon>Wickerhamomyces</taxon>
    </lineage>
</organism>
<accession>A0A9P8TPH3</accession>
<evidence type="ECO:0000256" key="1">
    <source>
        <dbReference type="SAM" id="MobiDB-lite"/>
    </source>
</evidence>
<feature type="compositionally biased region" description="Polar residues" evidence="1">
    <location>
        <begin position="335"/>
        <end position="344"/>
    </location>
</feature>
<dbReference type="EMBL" id="JAEUBG010001443">
    <property type="protein sequence ID" value="KAH3686401.1"/>
    <property type="molecule type" value="Genomic_DNA"/>
</dbReference>
<gene>
    <name evidence="2" type="ORF">WICPIJ_002580</name>
</gene>